<feature type="transmembrane region" description="Helical" evidence="6">
    <location>
        <begin position="206"/>
        <end position="233"/>
    </location>
</feature>
<feature type="transmembrane region" description="Helical" evidence="6">
    <location>
        <begin position="253"/>
        <end position="277"/>
    </location>
</feature>
<comment type="subcellular location">
    <subcellularLocation>
        <location evidence="1">Cell membrane</location>
        <topology evidence="1">Multi-pass membrane protein</topology>
    </subcellularLocation>
</comment>
<feature type="transmembrane region" description="Helical" evidence="6">
    <location>
        <begin position="42"/>
        <end position="61"/>
    </location>
</feature>
<keyword evidence="8" id="KW-1185">Reference proteome</keyword>
<dbReference type="OrthoDB" id="9804361at2"/>
<dbReference type="GO" id="GO:0005886">
    <property type="term" value="C:plasma membrane"/>
    <property type="evidence" value="ECO:0007669"/>
    <property type="project" value="UniProtKB-SubCell"/>
</dbReference>
<evidence type="ECO:0000256" key="4">
    <source>
        <dbReference type="ARBA" id="ARBA00022989"/>
    </source>
</evidence>
<keyword evidence="3 6" id="KW-0812">Transmembrane</keyword>
<evidence type="ECO:0000256" key="3">
    <source>
        <dbReference type="ARBA" id="ARBA00022692"/>
    </source>
</evidence>
<evidence type="ECO:0000256" key="6">
    <source>
        <dbReference type="SAM" id="Phobius"/>
    </source>
</evidence>
<keyword evidence="4 6" id="KW-1133">Transmembrane helix</keyword>
<dbReference type="PANTHER" id="PTHR30482:SF17">
    <property type="entry name" value="ABC TRANSPORTER ATP-BINDING PROTEIN"/>
    <property type="match status" value="1"/>
</dbReference>
<dbReference type="InterPro" id="IPR001851">
    <property type="entry name" value="ABC_transp_permease"/>
</dbReference>
<proteinExistence type="predicted"/>
<dbReference type="Pfam" id="PF02653">
    <property type="entry name" value="BPD_transp_2"/>
    <property type="match status" value="1"/>
</dbReference>
<dbReference type="AlphaFoldDB" id="A0A1M7T269"/>
<keyword evidence="2" id="KW-1003">Cell membrane</keyword>
<evidence type="ECO:0000256" key="1">
    <source>
        <dbReference type="ARBA" id="ARBA00004651"/>
    </source>
</evidence>
<evidence type="ECO:0000256" key="2">
    <source>
        <dbReference type="ARBA" id="ARBA00022475"/>
    </source>
</evidence>
<evidence type="ECO:0000256" key="5">
    <source>
        <dbReference type="ARBA" id="ARBA00023136"/>
    </source>
</evidence>
<gene>
    <name evidence="7" type="ORF">SAMN05444170_0623</name>
</gene>
<feature type="transmembrane region" description="Helical" evidence="6">
    <location>
        <begin position="289"/>
        <end position="315"/>
    </location>
</feature>
<dbReference type="RefSeq" id="WP_072816650.1">
    <property type="nucleotide sequence ID" value="NZ_LT670849.1"/>
</dbReference>
<reference evidence="8" key="1">
    <citation type="submission" date="2016-11" db="EMBL/GenBank/DDBJ databases">
        <authorList>
            <person name="Varghese N."/>
            <person name="Submissions S."/>
        </authorList>
    </citation>
    <scope>NUCLEOTIDE SEQUENCE [LARGE SCALE GENOMIC DNA]</scope>
    <source>
        <strain evidence="8">GAS401</strain>
    </source>
</reference>
<accession>A0A1M7T269</accession>
<feature type="transmembrane region" description="Helical" evidence="6">
    <location>
        <begin position="18"/>
        <end position="36"/>
    </location>
</feature>
<feature type="transmembrane region" description="Helical" evidence="6">
    <location>
        <begin position="165"/>
        <end position="185"/>
    </location>
</feature>
<evidence type="ECO:0000313" key="7">
    <source>
        <dbReference type="EMBL" id="SHN64791.1"/>
    </source>
</evidence>
<sequence length="339" mass="35953">MTGVGSDQTKIAGMTGRAILLVLIVLAIAGALPFVLSNYQVGLATEMLIFGMLAMSIDILAGFAGRTSLGHGAIFGVSGYVVVYASAQAGLPPAVAFVLGIIAATLVAIVFALLAVRTSGVYFLLLTLALGMIVWGICLRWTQVTGGENGMRGDVRPAILVGHRAFYWAVLVVTMFVSYAMWRFVRSPFGLTLLGIRDSESRMRSLGYNVPLHLFVGFAVSGFFAGIAGALYAMFNNFVSPSTVALAQSVEGVLMMIAGGVGTLFGGFVGAAAIITLENVVSAYTERWQTVLGLTFIVIMIFAPEGIIGTLRGILVSRFRSSSHSTEPRFELRNRKDAS</sequence>
<dbReference type="Proteomes" id="UP000184096">
    <property type="component" value="Chromosome I"/>
</dbReference>
<feature type="transmembrane region" description="Helical" evidence="6">
    <location>
        <begin position="93"/>
        <end position="114"/>
    </location>
</feature>
<protein>
    <submittedName>
        <fullName evidence="7">Amino acid/amide ABC transporter membrane protein 2, HAAT family</fullName>
    </submittedName>
</protein>
<feature type="transmembrane region" description="Helical" evidence="6">
    <location>
        <begin position="68"/>
        <end position="87"/>
    </location>
</feature>
<dbReference type="EMBL" id="LT670849">
    <property type="protein sequence ID" value="SHN64791.1"/>
    <property type="molecule type" value="Genomic_DNA"/>
</dbReference>
<dbReference type="PANTHER" id="PTHR30482">
    <property type="entry name" value="HIGH-AFFINITY BRANCHED-CHAIN AMINO ACID TRANSPORT SYSTEM PERMEASE"/>
    <property type="match status" value="1"/>
</dbReference>
<feature type="transmembrane region" description="Helical" evidence="6">
    <location>
        <begin position="121"/>
        <end position="142"/>
    </location>
</feature>
<name>A0A1M7T269_9BRAD</name>
<organism evidence="7 8">
    <name type="scientific">Bradyrhizobium erythrophlei</name>
    <dbReference type="NCBI Taxonomy" id="1437360"/>
    <lineage>
        <taxon>Bacteria</taxon>
        <taxon>Pseudomonadati</taxon>
        <taxon>Pseudomonadota</taxon>
        <taxon>Alphaproteobacteria</taxon>
        <taxon>Hyphomicrobiales</taxon>
        <taxon>Nitrobacteraceae</taxon>
        <taxon>Bradyrhizobium</taxon>
    </lineage>
</organism>
<dbReference type="CDD" id="cd06581">
    <property type="entry name" value="TM_PBP1_LivM_like"/>
    <property type="match status" value="1"/>
</dbReference>
<dbReference type="GO" id="GO:0015658">
    <property type="term" value="F:branched-chain amino acid transmembrane transporter activity"/>
    <property type="evidence" value="ECO:0007669"/>
    <property type="project" value="InterPro"/>
</dbReference>
<dbReference type="InterPro" id="IPR043428">
    <property type="entry name" value="LivM-like"/>
</dbReference>
<evidence type="ECO:0000313" key="8">
    <source>
        <dbReference type="Proteomes" id="UP000184096"/>
    </source>
</evidence>
<keyword evidence="5 6" id="KW-0472">Membrane</keyword>